<feature type="DNA-binding region" description="H-T-H motif" evidence="2">
    <location>
        <begin position="31"/>
        <end position="50"/>
    </location>
</feature>
<gene>
    <name evidence="4" type="ORF">A5889_001492</name>
    <name evidence="5" type="ORF">A5889_001585</name>
</gene>
<dbReference type="Gene3D" id="1.10.10.60">
    <property type="entry name" value="Homeodomain-like"/>
    <property type="match status" value="1"/>
</dbReference>
<evidence type="ECO:0000313" key="4">
    <source>
        <dbReference type="EMBL" id="OUZ32783.1"/>
    </source>
</evidence>
<dbReference type="InterPro" id="IPR036271">
    <property type="entry name" value="Tet_transcr_reg_TetR-rel_C_sf"/>
</dbReference>
<dbReference type="AlphaFoldDB" id="A0A200J6D3"/>
<reference evidence="5" key="3">
    <citation type="submission" date="2024-03" db="EMBL/GenBank/DDBJ databases">
        <title>The Genome Sequence of Enterococcus sp. DIV0238c.</title>
        <authorList>
            <consortium name="The Broad Institute Genomics Platform"/>
            <consortium name="The Broad Institute Microbial Omics Core"/>
            <consortium name="The Broad Institute Genomic Center for Infectious Diseases"/>
            <person name="Earl A."/>
            <person name="Manson A."/>
            <person name="Gilmore M."/>
            <person name="Schwartman J."/>
            <person name="Shea T."/>
            <person name="Abouelleil A."/>
            <person name="Cao P."/>
            <person name="Chapman S."/>
            <person name="Cusick C."/>
            <person name="Young S."/>
            <person name="Neafsey D."/>
            <person name="Nusbaum C."/>
            <person name="Birren B."/>
        </authorList>
    </citation>
    <scope>NUCLEOTIDE SEQUENCE</scope>
    <source>
        <strain evidence="5">9D6_DIV0238</strain>
    </source>
</reference>
<evidence type="ECO:0000259" key="3">
    <source>
        <dbReference type="PROSITE" id="PS50977"/>
    </source>
</evidence>
<evidence type="ECO:0000313" key="5">
    <source>
        <dbReference type="EMBL" id="WYJ94083.1"/>
    </source>
</evidence>
<dbReference type="GO" id="GO:0003677">
    <property type="term" value="F:DNA binding"/>
    <property type="evidence" value="ECO:0007669"/>
    <property type="project" value="UniProtKB-UniRule"/>
</dbReference>
<protein>
    <recommendedName>
        <fullName evidence="3">HTH tetR-type domain-containing protein</fullName>
    </recommendedName>
</protein>
<proteinExistence type="predicted"/>
<evidence type="ECO:0000313" key="6">
    <source>
        <dbReference type="Proteomes" id="UP000196151"/>
    </source>
</evidence>
<dbReference type="EMBL" id="NIBQ01000002">
    <property type="protein sequence ID" value="OUZ32783.1"/>
    <property type="molecule type" value="Genomic_DNA"/>
</dbReference>
<accession>A0A200J6D3</accession>
<dbReference type="PANTHER" id="PTHR43479">
    <property type="entry name" value="ACREF/ENVCD OPERON REPRESSOR-RELATED"/>
    <property type="match status" value="1"/>
</dbReference>
<feature type="domain" description="HTH tetR-type" evidence="3">
    <location>
        <begin position="8"/>
        <end position="68"/>
    </location>
</feature>
<dbReference type="OrthoDB" id="9780939at2"/>
<name>A0A200J6D3_9ENTE</name>
<keyword evidence="6" id="KW-1185">Reference proteome</keyword>
<dbReference type="PROSITE" id="PS50977">
    <property type="entry name" value="HTH_TETR_2"/>
    <property type="match status" value="1"/>
</dbReference>
<dbReference type="InterPro" id="IPR001647">
    <property type="entry name" value="HTH_TetR"/>
</dbReference>
<reference evidence="4" key="1">
    <citation type="submission" date="2017-05" db="EMBL/GenBank/DDBJ databases">
        <title>The Genome Sequence of Enterococcus sp. 9D6_DIV0238.</title>
        <authorList>
            <consortium name="The Broad Institute Genomics Platform"/>
            <consortium name="The Broad Institute Genomic Center for Infectious Diseases"/>
            <person name="Earl A."/>
            <person name="Manson A."/>
            <person name="Schwartman J."/>
            <person name="Gilmore M."/>
            <person name="Abouelleil A."/>
            <person name="Cao P."/>
            <person name="Chapman S."/>
            <person name="Cusick C."/>
            <person name="Shea T."/>
            <person name="Young S."/>
            <person name="Neafsey D."/>
            <person name="Nusbaum C."/>
            <person name="Birren B."/>
        </authorList>
    </citation>
    <scope>NUCLEOTIDE SEQUENCE [LARGE SCALE GENOMIC DNA]</scope>
    <source>
        <strain evidence="4">9D6_DIV0238</strain>
    </source>
</reference>
<reference evidence="5" key="2">
    <citation type="submission" date="2017-05" db="EMBL/GenBank/DDBJ databases">
        <authorList>
            <consortium name="The Broad Institute Genomics Platform"/>
            <consortium name="The Broad Institute Genomic Center for Infectious Diseases"/>
            <person name="Earl A."/>
            <person name="Manson A."/>
            <person name="Schwartman J."/>
            <person name="Gilmore M."/>
            <person name="Abouelleil A."/>
            <person name="Cao P."/>
            <person name="Chapman S."/>
            <person name="Cusick C."/>
            <person name="Shea T."/>
            <person name="Young S."/>
            <person name="Neafsey D."/>
            <person name="Nusbaum C."/>
            <person name="Birren B."/>
        </authorList>
    </citation>
    <scope>NUCLEOTIDE SEQUENCE</scope>
    <source>
        <strain evidence="5">9D6_DIV0238</strain>
    </source>
</reference>
<dbReference type="InterPro" id="IPR050624">
    <property type="entry name" value="HTH-type_Tx_Regulator"/>
</dbReference>
<evidence type="ECO:0000256" key="1">
    <source>
        <dbReference type="ARBA" id="ARBA00023125"/>
    </source>
</evidence>
<keyword evidence="1 2" id="KW-0238">DNA-binding</keyword>
<organism evidence="4">
    <name type="scientific">Candidatus Enterococcus dunnyi</name>
    <dbReference type="NCBI Taxonomy" id="1834192"/>
    <lineage>
        <taxon>Bacteria</taxon>
        <taxon>Bacillati</taxon>
        <taxon>Bacillota</taxon>
        <taxon>Bacilli</taxon>
        <taxon>Lactobacillales</taxon>
        <taxon>Enterococcaceae</taxon>
        <taxon>Enterococcus</taxon>
    </lineage>
</organism>
<sequence>MAEINIDPKKYERIIQAALKQFAKQGYQRANTEDIAIAAGVSKGLVFHYFGNKQKLYERTISYVIDCLNEQSKELFEKEYADLVEVVVASTQHKLNLERTFPDHIHLLIASYAQKKMLPDKIQVKLDHYMAENMAIAQQLLTKIINKLPLKKNISREDVVRLVLGVFNQIYLESLTFLEENQQVTEIHQMQFLVERSQSYMNILQAGFLEQ</sequence>
<dbReference type="InterPro" id="IPR009057">
    <property type="entry name" value="Homeodomain-like_sf"/>
</dbReference>
<dbReference type="PRINTS" id="PR00455">
    <property type="entry name" value="HTHTETR"/>
</dbReference>
<dbReference type="PANTHER" id="PTHR43479:SF11">
    <property type="entry name" value="ACREF_ENVCD OPERON REPRESSOR-RELATED"/>
    <property type="match status" value="1"/>
</dbReference>
<dbReference type="RefSeq" id="WP_087640627.1">
    <property type="nucleotide sequence ID" value="NZ_CP147246.1"/>
</dbReference>
<dbReference type="Proteomes" id="UP000196151">
    <property type="component" value="Chromosome"/>
</dbReference>
<evidence type="ECO:0000256" key="2">
    <source>
        <dbReference type="PROSITE-ProRule" id="PRU00335"/>
    </source>
</evidence>
<dbReference type="Pfam" id="PF00440">
    <property type="entry name" value="TetR_N"/>
    <property type="match status" value="1"/>
</dbReference>
<dbReference type="SUPFAM" id="SSF46689">
    <property type="entry name" value="Homeodomain-like"/>
    <property type="match status" value="1"/>
</dbReference>
<dbReference type="SUPFAM" id="SSF48498">
    <property type="entry name" value="Tetracyclin repressor-like, C-terminal domain"/>
    <property type="match status" value="1"/>
</dbReference>
<dbReference type="Gene3D" id="1.10.357.10">
    <property type="entry name" value="Tetracycline Repressor, domain 2"/>
    <property type="match status" value="1"/>
</dbReference>
<dbReference type="EMBL" id="CP147246">
    <property type="protein sequence ID" value="WYJ94083.1"/>
    <property type="molecule type" value="Genomic_DNA"/>
</dbReference>